<dbReference type="EMBL" id="FNBW01000007">
    <property type="protein sequence ID" value="SDF82320.1"/>
    <property type="molecule type" value="Genomic_DNA"/>
</dbReference>
<evidence type="ECO:0000313" key="2">
    <source>
        <dbReference type="Proteomes" id="UP000198615"/>
    </source>
</evidence>
<gene>
    <name evidence="1" type="ORF">SAMN05660686_02414</name>
</gene>
<keyword evidence="2" id="KW-1185">Reference proteome</keyword>
<dbReference type="AlphaFoldDB" id="A0A8G2EVD1"/>
<protein>
    <submittedName>
        <fullName evidence="1">Uncharacterized protein</fullName>
    </submittedName>
</protein>
<organism evidence="1 2">
    <name type="scientific">Thalassobaculum litoreum DSM 18839</name>
    <dbReference type="NCBI Taxonomy" id="1123362"/>
    <lineage>
        <taxon>Bacteria</taxon>
        <taxon>Pseudomonadati</taxon>
        <taxon>Pseudomonadota</taxon>
        <taxon>Alphaproteobacteria</taxon>
        <taxon>Rhodospirillales</taxon>
        <taxon>Thalassobaculaceae</taxon>
        <taxon>Thalassobaculum</taxon>
    </lineage>
</organism>
<dbReference type="Proteomes" id="UP000198615">
    <property type="component" value="Unassembled WGS sequence"/>
</dbReference>
<evidence type="ECO:0000313" key="1">
    <source>
        <dbReference type="EMBL" id="SDF82320.1"/>
    </source>
</evidence>
<proteinExistence type="predicted"/>
<sequence length="238" mass="27250">MGIKDGHPGSIFEWFFDSDQGSDGRAEFMFIQYGSHREMSLLTKACIERQSEFNDALGYELLFLFFNPIQNSRTLAKDGRFLRENFSKENPTQFLYSGLGEARALPESLVELGSSRFRSEQPNGLFFKSLAKAASDAHEHAIPFFQTVFDITPRTNNLIVAHRLQKSVRIYKLGAPLNLSSDDIINLVKAMRPIAKHSRGAVDLDLMDRTVKEYLFRADLRNAFLRTWDVIRSFVSKR</sequence>
<dbReference type="RefSeq" id="WP_139189249.1">
    <property type="nucleotide sequence ID" value="NZ_FNBW01000007.1"/>
</dbReference>
<name>A0A8G2EVD1_9PROT</name>
<comment type="caution">
    <text evidence="1">The sequence shown here is derived from an EMBL/GenBank/DDBJ whole genome shotgun (WGS) entry which is preliminary data.</text>
</comment>
<reference evidence="1 2" key="1">
    <citation type="submission" date="2016-10" db="EMBL/GenBank/DDBJ databases">
        <authorList>
            <person name="Varghese N."/>
            <person name="Submissions S."/>
        </authorList>
    </citation>
    <scope>NUCLEOTIDE SEQUENCE [LARGE SCALE GENOMIC DNA]</scope>
    <source>
        <strain evidence="1 2">DSM 18839</strain>
    </source>
</reference>
<accession>A0A8G2EVD1</accession>